<name>A0A1T5DYN1_9SPHI</name>
<dbReference type="OrthoDB" id="9804286at2"/>
<dbReference type="EMBL" id="FUZF01000009">
    <property type="protein sequence ID" value="SKB76745.1"/>
    <property type="molecule type" value="Genomic_DNA"/>
</dbReference>
<gene>
    <name evidence="3" type="ORF">SAMN05660841_02242</name>
</gene>
<dbReference type="GO" id="GO:0004792">
    <property type="term" value="F:thiosulfate-cyanide sulfurtransferase activity"/>
    <property type="evidence" value="ECO:0007669"/>
    <property type="project" value="TreeGrafter"/>
</dbReference>
<accession>A0A1T5DYN1</accession>
<dbReference type="InterPro" id="IPR035985">
    <property type="entry name" value="Ubiquitin-activating_enz"/>
</dbReference>
<dbReference type="GO" id="GO:0005737">
    <property type="term" value="C:cytoplasm"/>
    <property type="evidence" value="ECO:0007669"/>
    <property type="project" value="TreeGrafter"/>
</dbReference>
<dbReference type="CDD" id="cd00757">
    <property type="entry name" value="ThiF_MoeB_HesA_family"/>
    <property type="match status" value="1"/>
</dbReference>
<dbReference type="GO" id="GO:0008641">
    <property type="term" value="F:ubiquitin-like modifier activating enzyme activity"/>
    <property type="evidence" value="ECO:0007669"/>
    <property type="project" value="InterPro"/>
</dbReference>
<dbReference type="PANTHER" id="PTHR10953">
    <property type="entry name" value="UBIQUITIN-ACTIVATING ENZYME E1"/>
    <property type="match status" value="1"/>
</dbReference>
<dbReference type="InterPro" id="IPR045886">
    <property type="entry name" value="ThiF/MoeB/HesA"/>
</dbReference>
<comment type="similarity">
    <text evidence="1">Belongs to the HesA/MoeB/ThiF family.</text>
</comment>
<dbReference type="InterPro" id="IPR000594">
    <property type="entry name" value="ThiF_NAD_FAD-bd"/>
</dbReference>
<proteinExistence type="inferred from homology"/>
<evidence type="ECO:0000313" key="3">
    <source>
        <dbReference type="EMBL" id="SKB76745.1"/>
    </source>
</evidence>
<dbReference type="GO" id="GO:0016779">
    <property type="term" value="F:nucleotidyltransferase activity"/>
    <property type="evidence" value="ECO:0007669"/>
    <property type="project" value="UniProtKB-KW"/>
</dbReference>
<keyword evidence="3" id="KW-0808">Transferase</keyword>
<sequence length="237" mass="26248">MKLTKEQILRYKKQISFPPIGIQGQTQICQSRVLVIGAGGLGAPSLMYLAAAGVGTLACIDFDRVEIHNLHRQIIHREKNISVPKVFSAMEAILALNSTVNFEAIDEKITEDNIDDYVAQYDVVLDGTDNFTSRYAINDACVRQNKPLIYGTVLNFELQLAVFNLQGSKHLRDLFPLPPDPDQVPNCELNGVLNTVPGILGLMMAQEALAVITGRPSLKNQLLILRTDTWSLNKISF</sequence>
<dbReference type="Proteomes" id="UP000190150">
    <property type="component" value="Unassembled WGS sequence"/>
</dbReference>
<dbReference type="PANTHER" id="PTHR10953:SF102">
    <property type="entry name" value="ADENYLYLTRANSFERASE AND SULFURTRANSFERASE MOCS3"/>
    <property type="match status" value="1"/>
</dbReference>
<evidence type="ECO:0000313" key="4">
    <source>
        <dbReference type="Proteomes" id="UP000190150"/>
    </source>
</evidence>
<dbReference type="RefSeq" id="WP_079643175.1">
    <property type="nucleotide sequence ID" value="NZ_FUZF01000009.1"/>
</dbReference>
<dbReference type="Pfam" id="PF00899">
    <property type="entry name" value="ThiF"/>
    <property type="match status" value="1"/>
</dbReference>
<organism evidence="3 4">
    <name type="scientific">Sphingobacterium nematocida</name>
    <dbReference type="NCBI Taxonomy" id="1513896"/>
    <lineage>
        <taxon>Bacteria</taxon>
        <taxon>Pseudomonadati</taxon>
        <taxon>Bacteroidota</taxon>
        <taxon>Sphingobacteriia</taxon>
        <taxon>Sphingobacteriales</taxon>
        <taxon>Sphingobacteriaceae</taxon>
        <taxon>Sphingobacterium</taxon>
    </lineage>
</organism>
<evidence type="ECO:0000259" key="2">
    <source>
        <dbReference type="Pfam" id="PF00899"/>
    </source>
</evidence>
<dbReference type="AlphaFoldDB" id="A0A1T5DYN1"/>
<dbReference type="FunFam" id="3.40.50.720:FF:000080">
    <property type="entry name" value="Thiazole biosynthesis adenylyltransferase ThiF"/>
    <property type="match status" value="1"/>
</dbReference>
<dbReference type="STRING" id="1513896.SAMN05660841_02242"/>
<dbReference type="Gene3D" id="3.40.50.720">
    <property type="entry name" value="NAD(P)-binding Rossmann-like Domain"/>
    <property type="match status" value="1"/>
</dbReference>
<feature type="domain" description="THIF-type NAD/FAD binding fold" evidence="2">
    <location>
        <begin position="11"/>
        <end position="225"/>
    </location>
</feature>
<reference evidence="4" key="1">
    <citation type="submission" date="2017-02" db="EMBL/GenBank/DDBJ databases">
        <authorList>
            <person name="Varghese N."/>
            <person name="Submissions S."/>
        </authorList>
    </citation>
    <scope>NUCLEOTIDE SEQUENCE [LARGE SCALE GENOMIC DNA]</scope>
    <source>
        <strain evidence="4">DSM 24091</strain>
    </source>
</reference>
<keyword evidence="3" id="KW-0548">Nucleotidyltransferase</keyword>
<evidence type="ECO:0000256" key="1">
    <source>
        <dbReference type="ARBA" id="ARBA00009919"/>
    </source>
</evidence>
<dbReference type="SUPFAM" id="SSF69572">
    <property type="entry name" value="Activating enzymes of the ubiquitin-like proteins"/>
    <property type="match status" value="1"/>
</dbReference>
<keyword evidence="4" id="KW-1185">Reference proteome</keyword>
<protein>
    <submittedName>
        <fullName evidence="3">Adenylyltransferase and sulfurtransferase</fullName>
    </submittedName>
</protein>